<dbReference type="VEuPathDB" id="TriTrypDB:BSAL_25235"/>
<protein>
    <submittedName>
        <fullName evidence="3">Dipeptidyl-peptidase III, putative</fullName>
    </submittedName>
</protein>
<reference evidence="4" key="1">
    <citation type="submission" date="2015-09" db="EMBL/GenBank/DDBJ databases">
        <authorList>
            <consortium name="Pathogen Informatics"/>
        </authorList>
    </citation>
    <scope>NUCLEOTIDE SEQUENCE [LARGE SCALE GENOMIC DNA]</scope>
    <source>
        <strain evidence="4">Lake Konstanz</strain>
    </source>
</reference>
<dbReference type="AlphaFoldDB" id="A0A0S4JJ05"/>
<dbReference type="EMBL" id="CYKH01001796">
    <property type="protein sequence ID" value="CUG90147.1"/>
    <property type="molecule type" value="Genomic_DNA"/>
</dbReference>
<evidence type="ECO:0000256" key="1">
    <source>
        <dbReference type="ARBA" id="ARBA00022723"/>
    </source>
</evidence>
<keyword evidence="4" id="KW-1185">Reference proteome</keyword>
<keyword evidence="2" id="KW-0378">Hydrolase</keyword>
<keyword evidence="1" id="KW-0479">Metal-binding</keyword>
<dbReference type="InterPro" id="IPR039461">
    <property type="entry name" value="Peptidase_M49"/>
</dbReference>
<gene>
    <name evidence="3" type="ORF">BSAL_25235</name>
</gene>
<sequence length="254" mass="28394">ELLGHGTGKLFTEDEDGLNFNKDTVINPITKLPVATWYKKGETWGSKFGGLANAYEECRAEAVALFLGMERDLLQIFNVATTEVQDQVVHILWLNMIRAGLVGLEFYSPDLKQWRQAHMRARFCILQKLLLVPGFINIQHDAAGKALTVSIDVSRIRTEGRAAIGDLLTHLNVHKATANVVDGSKFFEELTAVSDEFVAIRATIMSLRKPRKQFVQAHTRLTADGKDVELVEFEGSVDGAIHALVERHRDIPLF</sequence>
<name>A0A0S4JJ05_BODSA</name>
<dbReference type="PANTHER" id="PTHR23422">
    <property type="entry name" value="DIPEPTIDYL PEPTIDASE III-RELATED"/>
    <property type="match status" value="1"/>
</dbReference>
<dbReference type="Pfam" id="PF03571">
    <property type="entry name" value="Peptidase_M49"/>
    <property type="match status" value="1"/>
</dbReference>
<evidence type="ECO:0000313" key="4">
    <source>
        <dbReference type="Proteomes" id="UP000051952"/>
    </source>
</evidence>
<dbReference type="OMA" id="QAHYVIL"/>
<dbReference type="GO" id="GO:0005737">
    <property type="term" value="C:cytoplasm"/>
    <property type="evidence" value="ECO:0007669"/>
    <property type="project" value="TreeGrafter"/>
</dbReference>
<dbReference type="PANTHER" id="PTHR23422:SF11">
    <property type="entry name" value="DIPEPTIDYL PEPTIDASE 3"/>
    <property type="match status" value="1"/>
</dbReference>
<evidence type="ECO:0000256" key="2">
    <source>
        <dbReference type="ARBA" id="ARBA00022801"/>
    </source>
</evidence>
<accession>A0A0S4JJ05</accession>
<dbReference type="Proteomes" id="UP000051952">
    <property type="component" value="Unassembled WGS sequence"/>
</dbReference>
<dbReference type="GO" id="GO:0046872">
    <property type="term" value="F:metal ion binding"/>
    <property type="evidence" value="ECO:0007669"/>
    <property type="project" value="UniProtKB-KW"/>
</dbReference>
<evidence type="ECO:0000313" key="3">
    <source>
        <dbReference type="EMBL" id="CUG90147.1"/>
    </source>
</evidence>
<organism evidence="3 4">
    <name type="scientific">Bodo saltans</name>
    <name type="common">Flagellated protozoan</name>
    <dbReference type="NCBI Taxonomy" id="75058"/>
    <lineage>
        <taxon>Eukaryota</taxon>
        <taxon>Discoba</taxon>
        <taxon>Euglenozoa</taxon>
        <taxon>Kinetoplastea</taxon>
        <taxon>Metakinetoplastina</taxon>
        <taxon>Eubodonida</taxon>
        <taxon>Bodonidae</taxon>
        <taxon>Bodo</taxon>
    </lineage>
</organism>
<feature type="non-terminal residue" evidence="3">
    <location>
        <position position="1"/>
    </location>
</feature>
<proteinExistence type="predicted"/>
<dbReference type="GO" id="GO:0008239">
    <property type="term" value="F:dipeptidyl-peptidase activity"/>
    <property type="evidence" value="ECO:0007669"/>
    <property type="project" value="TreeGrafter"/>
</dbReference>
<dbReference type="OrthoDB" id="4694525at2759"/>